<keyword evidence="3" id="KW-1185">Reference proteome</keyword>
<organism evidence="2 3">
    <name type="scientific">Corallococcus coralloides (strain ATCC 25202 / DSM 2259 / NBRC 100086 / M2)</name>
    <name type="common">Myxococcus coralloides</name>
    <dbReference type="NCBI Taxonomy" id="1144275"/>
    <lineage>
        <taxon>Bacteria</taxon>
        <taxon>Pseudomonadati</taxon>
        <taxon>Myxococcota</taxon>
        <taxon>Myxococcia</taxon>
        <taxon>Myxococcales</taxon>
        <taxon>Cystobacterineae</taxon>
        <taxon>Myxococcaceae</taxon>
        <taxon>Corallococcus</taxon>
    </lineage>
</organism>
<dbReference type="KEGG" id="ccx:COCOR_00855"/>
<reference evidence="2 3" key="1">
    <citation type="journal article" date="2012" name="J. Bacteriol.">
        <title>Complete Genome Sequence of the Fruiting Myxobacterium Corallococcus coralloides DSM 2259.</title>
        <authorList>
            <person name="Huntley S."/>
            <person name="Zhang Y."/>
            <person name="Treuner-Lange A."/>
            <person name="Kneip S."/>
            <person name="Sensen C.W."/>
            <person name="Sogaard-Andersen L."/>
        </authorList>
    </citation>
    <scope>NUCLEOTIDE SEQUENCE [LARGE SCALE GENOMIC DNA]</scope>
    <source>
        <strain evidence="3">ATCC 25202 / DSM 2259 / NBRC 100086 / M2</strain>
    </source>
</reference>
<feature type="region of interest" description="Disordered" evidence="1">
    <location>
        <begin position="94"/>
        <end position="125"/>
    </location>
</feature>
<sequence>MQSGPMALMTVTISPKDSITYDPSPEVKHGDLVVFVMTGYAAGTTATVSFHHDNCFTTRSPFKVTGDNAVPVPLTVAPHAKRGMHPFQVHIHARKVQDDSTTEGQADRKNGGIDVNNDPPVEVRR</sequence>
<gene>
    <name evidence="2" type="ordered locus">COCOR_00855</name>
</gene>
<reference evidence="3" key="2">
    <citation type="submission" date="2012-03" db="EMBL/GenBank/DDBJ databases">
        <title>Genome sequence of the fruiting myxobacterium Corallococcus coralloides DSM 2259.</title>
        <authorList>
            <person name="Huntley S."/>
            <person name="Zhang Y."/>
            <person name="Treuner-Lange A."/>
            <person name="Sensen C.W."/>
            <person name="Sogaard-Andersen L."/>
        </authorList>
    </citation>
    <scope>NUCLEOTIDE SEQUENCE [LARGE SCALE GENOMIC DNA]</scope>
    <source>
        <strain evidence="3">ATCC 25202 / DSM 2259 / NBRC 100086 / M2</strain>
    </source>
</reference>
<dbReference type="AlphaFoldDB" id="H8MK23"/>
<dbReference type="Proteomes" id="UP000007587">
    <property type="component" value="Chromosome"/>
</dbReference>
<evidence type="ECO:0000313" key="3">
    <source>
        <dbReference type="Proteomes" id="UP000007587"/>
    </source>
</evidence>
<evidence type="ECO:0000256" key="1">
    <source>
        <dbReference type="SAM" id="MobiDB-lite"/>
    </source>
</evidence>
<name>H8MK23_CORCM</name>
<dbReference type="EMBL" id="CP003389">
    <property type="protein sequence ID" value="AFE03747.1"/>
    <property type="molecule type" value="Genomic_DNA"/>
</dbReference>
<protein>
    <submittedName>
        <fullName evidence="2">Uncharacterized protein</fullName>
    </submittedName>
</protein>
<accession>H8MK23</accession>
<proteinExistence type="predicted"/>
<dbReference type="HOGENOM" id="CLU_2057421_0_0_7"/>
<evidence type="ECO:0000313" key="2">
    <source>
        <dbReference type="EMBL" id="AFE03747.1"/>
    </source>
</evidence>
<dbReference type="InParanoid" id="H8MK23"/>